<evidence type="ECO:0000313" key="1">
    <source>
        <dbReference type="EMBL" id="QYA38908.1"/>
    </source>
</evidence>
<keyword evidence="1" id="KW-0614">Plasmid</keyword>
<reference evidence="1" key="1">
    <citation type="submission" date="2024-06" db="EMBL/GenBank/DDBJ databases">
        <title>Prevalence and characterization of methicillin-resistant Macrococcus spp. in food producing animals and meat in Switzerland in 2019.</title>
        <authorList>
            <person name="Keller J.E."/>
            <person name="Schwendener S."/>
            <person name="Neuenschwander J."/>
            <person name="Overesch G."/>
            <person name="Perreten V."/>
        </authorList>
    </citation>
    <scope>NUCLEOTIDE SEQUENCE</scope>
    <source>
        <strain evidence="1">19Msa0499</strain>
        <plasmid evidence="1">p19Msa0499_10</plasmid>
    </source>
</reference>
<geneLocation type="plasmid" evidence="1">
    <name>p19Msa0499_10</name>
</geneLocation>
<accession>A0A8F8QVS9</accession>
<organism evidence="1">
    <name type="scientific">Macrococcoides caseolyticum</name>
    <dbReference type="NCBI Taxonomy" id="69966"/>
    <lineage>
        <taxon>Bacteria</taxon>
        <taxon>Bacillati</taxon>
        <taxon>Bacillota</taxon>
        <taxon>Bacilli</taxon>
        <taxon>Bacillales</taxon>
        <taxon>Staphylococcaceae</taxon>
        <taxon>Macrococcoides</taxon>
    </lineage>
</organism>
<dbReference type="EMBL" id="CP079970">
    <property type="protein sequence ID" value="QYA38908.1"/>
    <property type="molecule type" value="Genomic_DNA"/>
</dbReference>
<protein>
    <submittedName>
        <fullName evidence="1">Uncharacterized protein</fullName>
    </submittedName>
</protein>
<proteinExistence type="predicted"/>
<name>A0A8F8QVS9_9STAP</name>
<gene>
    <name evidence="1" type="ORF">KYI07_11915</name>
</gene>
<dbReference type="AlphaFoldDB" id="A0A8F8QVS9"/>
<sequence length="60" mass="7255">MMNIRYKEREEMLITGRKEADKKTEQKHLEQTGEYKVTEEKLIMPEMKQSMTEGYAQKEE</sequence>